<keyword evidence="4" id="KW-0067">ATP-binding</keyword>
<dbReference type="PANTHER" id="PTHR35526">
    <property type="entry name" value="ANTI-SIGMA-F FACTOR RSBW-RELATED"/>
    <property type="match status" value="1"/>
</dbReference>
<evidence type="ECO:0000259" key="3">
    <source>
        <dbReference type="Pfam" id="PF13581"/>
    </source>
</evidence>
<feature type="region of interest" description="Disordered" evidence="2">
    <location>
        <begin position="81"/>
        <end position="102"/>
    </location>
</feature>
<protein>
    <submittedName>
        <fullName evidence="4">ATP-binding protein</fullName>
    </submittedName>
</protein>
<gene>
    <name evidence="4" type="ORF">D7319_11195</name>
</gene>
<evidence type="ECO:0000313" key="4">
    <source>
        <dbReference type="EMBL" id="RKN09622.1"/>
    </source>
</evidence>
<dbReference type="Gene3D" id="3.30.565.10">
    <property type="entry name" value="Histidine kinase-like ATPase, C-terminal domain"/>
    <property type="match status" value="1"/>
</dbReference>
<keyword evidence="1" id="KW-0723">Serine/threonine-protein kinase</keyword>
<dbReference type="InterPro" id="IPR003594">
    <property type="entry name" value="HATPase_dom"/>
</dbReference>
<keyword evidence="4" id="KW-0547">Nucleotide-binding</keyword>
<evidence type="ECO:0000256" key="1">
    <source>
        <dbReference type="ARBA" id="ARBA00022527"/>
    </source>
</evidence>
<dbReference type="GO" id="GO:0005524">
    <property type="term" value="F:ATP binding"/>
    <property type="evidence" value="ECO:0007669"/>
    <property type="project" value="UniProtKB-KW"/>
</dbReference>
<proteinExistence type="predicted"/>
<accession>A0A3A9WAF7</accession>
<evidence type="ECO:0000256" key="2">
    <source>
        <dbReference type="SAM" id="MobiDB-lite"/>
    </source>
</evidence>
<keyword evidence="1" id="KW-0808">Transferase</keyword>
<dbReference type="Proteomes" id="UP000275024">
    <property type="component" value="Unassembled WGS sequence"/>
</dbReference>
<dbReference type="Pfam" id="PF13581">
    <property type="entry name" value="HATPase_c_2"/>
    <property type="match status" value="1"/>
</dbReference>
<dbReference type="EMBL" id="RBDX01000007">
    <property type="protein sequence ID" value="RKN09622.1"/>
    <property type="molecule type" value="Genomic_DNA"/>
</dbReference>
<dbReference type="CDD" id="cd16936">
    <property type="entry name" value="HATPase_RsbW-like"/>
    <property type="match status" value="1"/>
</dbReference>
<sequence>MDDERREQARYPRHRASVKVARSLARQVATEWGLDGLMHDLTTIVSELVTNAIVHGKTAQGREVVLTFDLSPLRLRVEVRDSSDGYPTRPAGGASDDSETGRGLDVVEALTSKWGVTERVIGKIVWAEFALSSQGATELETSGKGVPS</sequence>
<dbReference type="PANTHER" id="PTHR35526:SF3">
    <property type="entry name" value="ANTI-SIGMA-F FACTOR RSBW"/>
    <property type="match status" value="1"/>
</dbReference>
<dbReference type="InterPro" id="IPR036890">
    <property type="entry name" value="HATPase_C_sf"/>
</dbReference>
<name>A0A3A9WAF7_9ACTN</name>
<dbReference type="GO" id="GO:0004674">
    <property type="term" value="F:protein serine/threonine kinase activity"/>
    <property type="evidence" value="ECO:0007669"/>
    <property type="project" value="UniProtKB-KW"/>
</dbReference>
<dbReference type="SUPFAM" id="SSF55874">
    <property type="entry name" value="ATPase domain of HSP90 chaperone/DNA topoisomerase II/histidine kinase"/>
    <property type="match status" value="1"/>
</dbReference>
<reference evidence="4 5" key="1">
    <citation type="submission" date="2018-09" db="EMBL/GenBank/DDBJ databases">
        <title>Streptomyces sp. nov. DS1-2, an endophytic actinomycete isolated from roots of Dendrobium scabrilingue.</title>
        <authorList>
            <person name="Kuncharoen N."/>
            <person name="Kudo T."/>
            <person name="Ohkuma M."/>
            <person name="Yuki M."/>
            <person name="Tanasupawat S."/>
        </authorList>
    </citation>
    <scope>NUCLEOTIDE SEQUENCE [LARGE SCALE GENOMIC DNA]</scope>
    <source>
        <strain evidence="4 5">AZ1-7</strain>
    </source>
</reference>
<evidence type="ECO:0000313" key="5">
    <source>
        <dbReference type="Proteomes" id="UP000275024"/>
    </source>
</evidence>
<dbReference type="InterPro" id="IPR050267">
    <property type="entry name" value="Anti-sigma-factor_SerPK"/>
</dbReference>
<comment type="caution">
    <text evidence="4">The sequence shown here is derived from an EMBL/GenBank/DDBJ whole genome shotgun (WGS) entry which is preliminary data.</text>
</comment>
<organism evidence="4 5">
    <name type="scientific">Streptomyces radicis</name>
    <dbReference type="NCBI Taxonomy" id="1750517"/>
    <lineage>
        <taxon>Bacteria</taxon>
        <taxon>Bacillati</taxon>
        <taxon>Actinomycetota</taxon>
        <taxon>Actinomycetes</taxon>
        <taxon>Kitasatosporales</taxon>
        <taxon>Streptomycetaceae</taxon>
        <taxon>Streptomyces</taxon>
    </lineage>
</organism>
<dbReference type="AlphaFoldDB" id="A0A3A9WAF7"/>
<keyword evidence="1" id="KW-0418">Kinase</keyword>
<feature type="domain" description="Histidine kinase/HSP90-like ATPase" evidence="3">
    <location>
        <begin position="16"/>
        <end position="126"/>
    </location>
</feature>
<dbReference type="RefSeq" id="WP_120745005.1">
    <property type="nucleotide sequence ID" value="NZ_RBDX01000007.1"/>
</dbReference>